<proteinExistence type="predicted"/>
<evidence type="ECO:0000256" key="2">
    <source>
        <dbReference type="ARBA" id="ARBA00022679"/>
    </source>
</evidence>
<dbReference type="Pfam" id="PF00534">
    <property type="entry name" value="Glycos_transf_1"/>
    <property type="match status" value="1"/>
</dbReference>
<gene>
    <name evidence="4" type="ORF">CAG99_24505</name>
</gene>
<reference evidence="4 5" key="1">
    <citation type="submission" date="2017-05" db="EMBL/GenBank/DDBJ databases">
        <title>Complete genome sequence of Streptomyces sp. SCSIO 03032 revealed the diverse biosynthetic pathways for its bioactive secondary metabolites.</title>
        <authorList>
            <person name="Ma L."/>
            <person name="Zhu Y."/>
            <person name="Zhang W."/>
            <person name="Zhang G."/>
            <person name="Tian X."/>
            <person name="Zhang S."/>
            <person name="Zhang C."/>
        </authorList>
    </citation>
    <scope>NUCLEOTIDE SEQUENCE [LARGE SCALE GENOMIC DNA]</scope>
    <source>
        <strain evidence="4 5">SCSIO 03032</strain>
    </source>
</reference>
<dbReference type="RefSeq" id="WP_086161409.1">
    <property type="nucleotide sequence ID" value="NZ_CP021121.1"/>
</dbReference>
<protein>
    <recommendedName>
        <fullName evidence="1">D-inositol 3-phosphate glycosyltransferase</fullName>
    </recommendedName>
</protein>
<dbReference type="KEGG" id="smao:CAG99_24505"/>
<accession>A0A1W7D3Q4</accession>
<dbReference type="Gene3D" id="3.40.50.2000">
    <property type="entry name" value="Glycogen Phosphorylase B"/>
    <property type="match status" value="2"/>
</dbReference>
<keyword evidence="5" id="KW-1185">Reference proteome</keyword>
<dbReference type="AlphaFoldDB" id="A0A1W7D3Q4"/>
<dbReference type="PANTHER" id="PTHR12526:SF627">
    <property type="entry name" value="D-RHAMNOSYLTRANSFERASE WBPZ"/>
    <property type="match status" value="1"/>
</dbReference>
<name>A0A1W7D3Q4_9ACTN</name>
<dbReference type="EMBL" id="CP021121">
    <property type="protein sequence ID" value="ARQ71567.1"/>
    <property type="molecule type" value="Genomic_DNA"/>
</dbReference>
<feature type="domain" description="Glycosyl transferase family 1" evidence="3">
    <location>
        <begin position="214"/>
        <end position="364"/>
    </location>
</feature>
<organism evidence="4 5">
    <name type="scientific">Streptomyces marincola</name>
    <dbReference type="NCBI Taxonomy" id="2878388"/>
    <lineage>
        <taxon>Bacteria</taxon>
        <taxon>Bacillati</taxon>
        <taxon>Actinomycetota</taxon>
        <taxon>Actinomycetes</taxon>
        <taxon>Kitasatosporales</taxon>
        <taxon>Streptomycetaceae</taxon>
        <taxon>Streptomyces</taxon>
    </lineage>
</organism>
<sequence>MKIRYLLLHAYGMGGTIRTVITQANAMAAAGHDVELVSVVRRRDRPHFPVDSRVRLSTLVDLRPGARAPRPRGLLGRYRARRLAGLAAKPPRHVPLSEPGRRAINRQVELAVIRYLAELRDGIVVTTRPALNILSAEYATGGVIRVAQEHVNFGTHKDDLRAAITRCYPRLDAVAVLTARDREDYLRVAPGTHVARIPNAVHSLKQKPSTCASHIVVAAGRLRPQKGFDLLIRAFAGLVEEFDDWQVRIYGTGDRYDQLRALIDEHHLYNHVFLMGRTERLDEEMAKASVFVLSSRYEGLPMVLIEAMSHGLPVVSYDCPTGPGDVLTDGKEGLLLPPEDVPALTAAMRRLMGDEGLRARMGDASLATVERYSPETVRGQWTELFEELTARRRARGAGARV</sequence>
<dbReference type="SUPFAM" id="SSF53756">
    <property type="entry name" value="UDP-Glycosyltransferase/glycogen phosphorylase"/>
    <property type="match status" value="1"/>
</dbReference>
<evidence type="ECO:0000313" key="5">
    <source>
        <dbReference type="Proteomes" id="UP000194218"/>
    </source>
</evidence>
<dbReference type="Proteomes" id="UP000194218">
    <property type="component" value="Chromosome"/>
</dbReference>
<evidence type="ECO:0000259" key="3">
    <source>
        <dbReference type="Pfam" id="PF00534"/>
    </source>
</evidence>
<dbReference type="PANTHER" id="PTHR12526">
    <property type="entry name" value="GLYCOSYLTRANSFERASE"/>
    <property type="match status" value="1"/>
</dbReference>
<dbReference type="OrthoDB" id="570545at2"/>
<evidence type="ECO:0000256" key="1">
    <source>
        <dbReference type="ARBA" id="ARBA00021292"/>
    </source>
</evidence>
<dbReference type="InterPro" id="IPR001296">
    <property type="entry name" value="Glyco_trans_1"/>
</dbReference>
<evidence type="ECO:0000313" key="4">
    <source>
        <dbReference type="EMBL" id="ARQ71567.1"/>
    </source>
</evidence>
<dbReference type="GO" id="GO:0016757">
    <property type="term" value="F:glycosyltransferase activity"/>
    <property type="evidence" value="ECO:0007669"/>
    <property type="project" value="InterPro"/>
</dbReference>
<keyword evidence="2 4" id="KW-0808">Transferase</keyword>
<dbReference type="CDD" id="cd03820">
    <property type="entry name" value="GT4_AmsD-like"/>
    <property type="match status" value="1"/>
</dbReference>